<proteinExistence type="predicted"/>
<dbReference type="InterPro" id="IPR011990">
    <property type="entry name" value="TPR-like_helical_dom_sf"/>
</dbReference>
<comment type="caution">
    <text evidence="1">The sequence shown here is derived from an EMBL/GenBank/DDBJ whole genome shotgun (WGS) entry which is preliminary data.</text>
</comment>
<reference evidence="1 2" key="1">
    <citation type="submission" date="2017-09" db="EMBL/GenBank/DDBJ databases">
        <title>Genomics of the genus Arcobacter.</title>
        <authorList>
            <person name="Perez-Cataluna A."/>
            <person name="Figueras M.J."/>
            <person name="Salas-Masso N."/>
        </authorList>
    </citation>
    <scope>NUCLEOTIDE SEQUENCE [LARGE SCALE GENOMIC DNA]</scope>
    <source>
        <strain evidence="1 2">CECT 7386</strain>
    </source>
</reference>
<evidence type="ECO:0008006" key="3">
    <source>
        <dbReference type="Google" id="ProtNLM"/>
    </source>
</evidence>
<keyword evidence="2" id="KW-1185">Reference proteome</keyword>
<dbReference type="AlphaFoldDB" id="A0AAX2AEM6"/>
<dbReference type="Proteomes" id="UP000290092">
    <property type="component" value="Unassembled WGS sequence"/>
</dbReference>
<protein>
    <recommendedName>
        <fullName evidence="3">Tetratricopeptide repeat protein</fullName>
    </recommendedName>
</protein>
<evidence type="ECO:0000313" key="1">
    <source>
        <dbReference type="EMBL" id="RXK13007.1"/>
    </source>
</evidence>
<name>A0AAX2AEM6_9BACT</name>
<organism evidence="1 2">
    <name type="scientific">Malaciobacter mytili LMG 24559</name>
    <dbReference type="NCBI Taxonomy" id="1032238"/>
    <lineage>
        <taxon>Bacteria</taxon>
        <taxon>Pseudomonadati</taxon>
        <taxon>Campylobacterota</taxon>
        <taxon>Epsilonproteobacteria</taxon>
        <taxon>Campylobacterales</taxon>
        <taxon>Arcobacteraceae</taxon>
        <taxon>Malaciobacter</taxon>
    </lineage>
</organism>
<dbReference type="RefSeq" id="WP_114843404.1">
    <property type="nucleotide sequence ID" value="NZ_CP031220.1"/>
</dbReference>
<gene>
    <name evidence="1" type="ORF">CP985_13515</name>
</gene>
<evidence type="ECO:0000313" key="2">
    <source>
        <dbReference type="Proteomes" id="UP000290092"/>
    </source>
</evidence>
<sequence length="185" mass="22663">MIEDDVQEKYWVYLDENEAYTDDKKISYLKNLISLNNTFYDAYISLKDIYFELRMNKEAYIIILEGYNCLMKHEFNYKLPSTLDYYELNNRHIFRLLYNYADTLWFFENKVEALKIFKKLLRMHPDDNIGARYAVCGILEGYEYTNQLWNEQDQNIEKWFKENMKKHLKTKGFGWMKSYCTNKVR</sequence>
<dbReference type="EMBL" id="NXID01000065">
    <property type="protein sequence ID" value="RXK13007.1"/>
    <property type="molecule type" value="Genomic_DNA"/>
</dbReference>
<accession>A0AAX2AEM6</accession>
<dbReference type="Gene3D" id="1.25.40.10">
    <property type="entry name" value="Tetratricopeptide repeat domain"/>
    <property type="match status" value="1"/>
</dbReference>
<dbReference type="KEGG" id="amyt:AMYT_a0205"/>